<accession>A0ABD1QHP2</accession>
<keyword evidence="1" id="KW-0472">Membrane</keyword>
<protein>
    <submittedName>
        <fullName evidence="3">F-box protein CPR30</fullName>
    </submittedName>
</protein>
<evidence type="ECO:0000259" key="2">
    <source>
        <dbReference type="Pfam" id="PF08268"/>
    </source>
</evidence>
<dbReference type="InterPro" id="IPR017451">
    <property type="entry name" value="F-box-assoc_interact_dom"/>
</dbReference>
<sequence>MRFGDFIDFDFGGDYGILVGGALHWIRYQRDLEQTIVAFDLTKEEFNFVPRPELLGNFTLTYLENYQGCLCLFCESDEEADSSIVWVMKELGIKESWTKQLVNSFEVQNYRIKLSKIGGRSNFVDYDFGYDSATDDYKVIRLITAHTDGITDSSVVELYSLKSDSWKRFEALVGYSFCIGYCILVGGALHWLRYKPYDLEYREYIIVSFDLTKEEFNFVPHPELSSKFTSMNLGNYQGCLSLFCHADEAADSEIWVIKETWTKVFIVNNTYTYMRAIYHSMCKTTNFWGKNRDTLEWNKE</sequence>
<feature type="domain" description="F-box associated beta-propeller type 3" evidence="2">
    <location>
        <begin position="16"/>
        <end position="102"/>
    </location>
</feature>
<dbReference type="InterPro" id="IPR013187">
    <property type="entry name" value="F-box-assoc_dom_typ3"/>
</dbReference>
<proteinExistence type="predicted"/>
<organism evidence="3 4">
    <name type="scientific">Abeliophyllum distichum</name>
    <dbReference type="NCBI Taxonomy" id="126358"/>
    <lineage>
        <taxon>Eukaryota</taxon>
        <taxon>Viridiplantae</taxon>
        <taxon>Streptophyta</taxon>
        <taxon>Embryophyta</taxon>
        <taxon>Tracheophyta</taxon>
        <taxon>Spermatophyta</taxon>
        <taxon>Magnoliopsida</taxon>
        <taxon>eudicotyledons</taxon>
        <taxon>Gunneridae</taxon>
        <taxon>Pentapetalae</taxon>
        <taxon>asterids</taxon>
        <taxon>lamiids</taxon>
        <taxon>Lamiales</taxon>
        <taxon>Oleaceae</taxon>
        <taxon>Forsythieae</taxon>
        <taxon>Abeliophyllum</taxon>
    </lineage>
</organism>
<evidence type="ECO:0000313" key="4">
    <source>
        <dbReference type="Proteomes" id="UP001604336"/>
    </source>
</evidence>
<feature type="transmembrane region" description="Helical" evidence="1">
    <location>
        <begin position="172"/>
        <end position="192"/>
    </location>
</feature>
<reference evidence="4" key="1">
    <citation type="submission" date="2024-07" db="EMBL/GenBank/DDBJ databases">
        <title>Two chromosome-level genome assemblies of Korean endemic species Abeliophyllum distichum and Forsythia ovata (Oleaceae).</title>
        <authorList>
            <person name="Jang H."/>
        </authorList>
    </citation>
    <scope>NUCLEOTIDE SEQUENCE [LARGE SCALE GENOMIC DNA]</scope>
</reference>
<comment type="caution">
    <text evidence="3">The sequence shown here is derived from an EMBL/GenBank/DDBJ whole genome shotgun (WGS) entry which is preliminary data.</text>
</comment>
<name>A0ABD1QHP2_9LAMI</name>
<dbReference type="Pfam" id="PF08268">
    <property type="entry name" value="FBA_3"/>
    <property type="match status" value="2"/>
</dbReference>
<keyword evidence="1" id="KW-0812">Transmembrane</keyword>
<dbReference type="Proteomes" id="UP001604336">
    <property type="component" value="Unassembled WGS sequence"/>
</dbReference>
<dbReference type="EMBL" id="JBFOLK010000011">
    <property type="protein sequence ID" value="KAL2475633.1"/>
    <property type="molecule type" value="Genomic_DNA"/>
</dbReference>
<evidence type="ECO:0000256" key="1">
    <source>
        <dbReference type="SAM" id="Phobius"/>
    </source>
</evidence>
<gene>
    <name evidence="3" type="ORF">Adt_36369</name>
</gene>
<dbReference type="PANTHER" id="PTHR31111">
    <property type="entry name" value="BNAA05G37150D PROTEIN-RELATED"/>
    <property type="match status" value="1"/>
</dbReference>
<keyword evidence="1" id="KW-1133">Transmembrane helix</keyword>
<feature type="domain" description="F-box associated beta-propeller type 3" evidence="2">
    <location>
        <begin position="112"/>
        <end position="280"/>
    </location>
</feature>
<dbReference type="NCBIfam" id="TIGR01640">
    <property type="entry name" value="F_box_assoc_1"/>
    <property type="match status" value="2"/>
</dbReference>
<dbReference type="AlphaFoldDB" id="A0ABD1QHP2"/>
<keyword evidence="4" id="KW-1185">Reference proteome</keyword>
<evidence type="ECO:0000313" key="3">
    <source>
        <dbReference type="EMBL" id="KAL2475633.1"/>
    </source>
</evidence>
<dbReference type="PANTHER" id="PTHR31111:SF136">
    <property type="entry name" value="F-BOX ASSOCIATED DOMAIN-CONTAINING PROTEIN"/>
    <property type="match status" value="1"/>
</dbReference>